<proteinExistence type="predicted"/>
<dbReference type="RefSeq" id="WP_284875618.1">
    <property type="nucleotide sequence ID" value="NZ_CP126970.1"/>
</dbReference>
<gene>
    <name evidence="1" type="ORF">QP029_04340</name>
</gene>
<protein>
    <recommendedName>
        <fullName evidence="3">DUF2470 domain-containing protein</fullName>
    </recommendedName>
</protein>
<sequence length="255" mass="27562">MASTITYAENTARRILSGTGALALVPYRVDPARSVPALGHGVDEQGRIIVVCTADEAERMGDTPVRIDGVKKGMEVDVDIIAASIHALGLVTWCEPDIEIPGLGIEASPYLRFGIVDTETLFIRTPHGTTRCEVADLWLGEMVPDEITRREFDARDEITRLTDRQLAGLVTGVFVGMIPGVVLSDQEQPMCAGLQHRLAVVDVDRSGIVVMETTDVRVITVLVRFPHPVSTLEGLARAVDALAAQTSVRDASPRI</sequence>
<evidence type="ECO:0008006" key="3">
    <source>
        <dbReference type="Google" id="ProtNLM"/>
    </source>
</evidence>
<dbReference type="Proteomes" id="UP001238805">
    <property type="component" value="Chromosome"/>
</dbReference>
<evidence type="ECO:0000313" key="1">
    <source>
        <dbReference type="EMBL" id="WIM71043.1"/>
    </source>
</evidence>
<organism evidence="1 2">
    <name type="scientific">Corynebacterium suedekumii</name>
    <dbReference type="NCBI Taxonomy" id="3049801"/>
    <lineage>
        <taxon>Bacteria</taxon>
        <taxon>Bacillati</taxon>
        <taxon>Actinomycetota</taxon>
        <taxon>Actinomycetes</taxon>
        <taxon>Mycobacteriales</taxon>
        <taxon>Corynebacteriaceae</taxon>
        <taxon>Corynebacterium</taxon>
    </lineage>
</organism>
<keyword evidence="2" id="KW-1185">Reference proteome</keyword>
<dbReference type="EMBL" id="CP126970">
    <property type="protein sequence ID" value="WIM71043.1"/>
    <property type="molecule type" value="Genomic_DNA"/>
</dbReference>
<name>A0ABY8VS91_9CORY</name>
<accession>A0ABY8VS91</accession>
<reference evidence="1 2" key="1">
    <citation type="submission" date="2023-05" db="EMBL/GenBank/DDBJ databases">
        <title>Corynebacterium suedekumii sp. nov. and Corynebacterium breve sp. nov. isolated from raw cow's milk.</title>
        <authorList>
            <person name="Baer M.K."/>
            <person name="Mehl L."/>
            <person name="Hellmuth R."/>
            <person name="Marke G."/>
            <person name="Lipski A."/>
        </authorList>
    </citation>
    <scope>NUCLEOTIDE SEQUENCE [LARGE SCALE GENOMIC DNA]</scope>
    <source>
        <strain evidence="1 2">LM112</strain>
    </source>
</reference>
<evidence type="ECO:0000313" key="2">
    <source>
        <dbReference type="Proteomes" id="UP001238805"/>
    </source>
</evidence>